<evidence type="ECO:0000259" key="2">
    <source>
        <dbReference type="Pfam" id="PF18134"/>
    </source>
</evidence>
<dbReference type="RefSeq" id="WP_117701305.1">
    <property type="nucleotide sequence ID" value="NZ_CP010453.1"/>
</dbReference>
<dbReference type="Pfam" id="PF18134">
    <property type="entry name" value="AGS_C"/>
    <property type="match status" value="1"/>
</dbReference>
<evidence type="ECO:0000256" key="1">
    <source>
        <dbReference type="ARBA" id="ARBA00023118"/>
    </source>
</evidence>
<dbReference type="InterPro" id="IPR043519">
    <property type="entry name" value="NT_sf"/>
</dbReference>
<organism evidence="3 4">
    <name type="scientific">Bifidobacterium longum</name>
    <dbReference type="NCBI Taxonomy" id="216816"/>
    <lineage>
        <taxon>Bacteria</taxon>
        <taxon>Bacillati</taxon>
        <taxon>Actinomycetota</taxon>
        <taxon>Actinomycetes</taxon>
        <taxon>Bifidobacteriales</taxon>
        <taxon>Bifidobacteriaceae</taxon>
        <taxon>Bifidobacterium</taxon>
    </lineage>
</organism>
<dbReference type="Pfam" id="PF18144">
    <property type="entry name" value="SMODS"/>
    <property type="match status" value="1"/>
</dbReference>
<feature type="domain" description="Adenylyl/Guanylyl and SMODS C-terminal sensor" evidence="2">
    <location>
        <begin position="307"/>
        <end position="434"/>
    </location>
</feature>
<dbReference type="GO" id="GO:0016779">
    <property type="term" value="F:nucleotidyltransferase activity"/>
    <property type="evidence" value="ECO:0007669"/>
    <property type="project" value="InterPro"/>
</dbReference>
<evidence type="ECO:0000313" key="4">
    <source>
        <dbReference type="Proteomes" id="UP000261186"/>
    </source>
</evidence>
<gene>
    <name evidence="3" type="ORF">DXC85_06360</name>
</gene>
<keyword evidence="1" id="KW-0051">Antiviral defense</keyword>
<dbReference type="GO" id="GO:0051607">
    <property type="term" value="P:defense response to virus"/>
    <property type="evidence" value="ECO:0007669"/>
    <property type="project" value="UniProtKB-KW"/>
</dbReference>
<dbReference type="EMBL" id="QSRH01000004">
    <property type="protein sequence ID" value="RGL03420.1"/>
    <property type="molecule type" value="Genomic_DNA"/>
</dbReference>
<comment type="caution">
    <text evidence="3">The sequence shown here is derived from an EMBL/GenBank/DDBJ whole genome shotgun (WGS) entry which is preliminary data.</text>
</comment>
<dbReference type="SUPFAM" id="SSF81301">
    <property type="entry name" value="Nucleotidyltransferase"/>
    <property type="match status" value="1"/>
</dbReference>
<dbReference type="CDD" id="cd05400">
    <property type="entry name" value="NT_2-5OAS_ClassI-CCAase"/>
    <property type="match status" value="1"/>
</dbReference>
<dbReference type="Gene3D" id="3.30.460.10">
    <property type="entry name" value="Beta Polymerase, domain 2"/>
    <property type="match status" value="1"/>
</dbReference>
<dbReference type="Proteomes" id="UP000261186">
    <property type="component" value="Unassembled WGS sequence"/>
</dbReference>
<proteinExistence type="predicted"/>
<sequence length="440" mass="49994">MNETATFDAFFESIKLDSLNEYQNVLDCIGKKLNDSFYHIDSKNEHLIIVGSIGRGTAVPGTSDLDVLFDLPEDVFHTFDSYKSNGQSALLQKVKEAVKERYPKTDVRGDGQAVVISFESKNFTVDLVPAFRQTDGSFKYPDSHNGGSWKTTNPIPEQEACTTLFAQTDNAALHICNALRIWKNNVGFHFKGLLIDTLVGKYFDQKNSIPLNSYDLFIDVFENLSLVNRNQSYWHAIGSNQQVTNDDKGAFVPKSQKALNILRAASSESDREEALIKLFGKTIAKCMVDSIHQENERKFLKKYSITNNEEFIEDLFTIDISNYLEIDCKVTQDGWRTKSLRDMLSKHLPLLPRKQLDFHIVRCDVKSPYEIYWKVRNCGEEAFKRNCIRGQITEGTLDAPLREHADFQGPHFVECYAVKNGICVARSRIDVPISETGEII</sequence>
<accession>A0AB37LEU9</accession>
<evidence type="ECO:0000313" key="3">
    <source>
        <dbReference type="EMBL" id="RGL03420.1"/>
    </source>
</evidence>
<dbReference type="InterPro" id="IPR040511">
    <property type="entry name" value="AGS_C"/>
</dbReference>
<dbReference type="AlphaFoldDB" id="A0AB37LEU9"/>
<reference evidence="3 4" key="1">
    <citation type="submission" date="2018-08" db="EMBL/GenBank/DDBJ databases">
        <title>A genome reference for cultivated species of the human gut microbiota.</title>
        <authorList>
            <person name="Zou Y."/>
            <person name="Xue W."/>
            <person name="Luo G."/>
        </authorList>
    </citation>
    <scope>NUCLEOTIDE SEQUENCE [LARGE SCALE GENOMIC DNA]</scope>
    <source>
        <strain evidence="3 4">TF08-4AC</strain>
    </source>
</reference>
<protein>
    <submittedName>
        <fullName evidence="3">Nucleotidyltransferase</fullName>
    </submittedName>
</protein>
<name>A0AB37LEU9_BIFLN</name>
<dbReference type="InterPro" id="IPR006116">
    <property type="entry name" value="NT_2-5OAS_ClassI-CCAase"/>
</dbReference>